<comment type="caution">
    <text evidence="2">The sequence shown here is derived from an EMBL/GenBank/DDBJ whole genome shotgun (WGS) entry which is preliminary data.</text>
</comment>
<dbReference type="Proteomes" id="UP000286434">
    <property type="component" value="Unassembled WGS sequence"/>
</dbReference>
<accession>A0A178TK53</accession>
<evidence type="ECO:0000313" key="4">
    <source>
        <dbReference type="Proteomes" id="UP000078336"/>
    </source>
</evidence>
<reference evidence="3 5" key="2">
    <citation type="submission" date="2019-01" db="EMBL/GenBank/DDBJ databases">
        <title>Anoxybacillus flavithermus in powdered infant formula.</title>
        <authorList>
            <person name="Rhee M.S."/>
            <person name="Choi I.-G."/>
            <person name="Cho T.J."/>
            <person name="Park B."/>
        </authorList>
    </citation>
    <scope>NUCLEOTIDE SEQUENCE [LARGE SCALE GENOMIC DNA]</scope>
    <source>
        <strain evidence="3 5">FHS-PPAM212</strain>
    </source>
</reference>
<dbReference type="EMBL" id="LUCQ01000053">
    <property type="protein sequence ID" value="OAO81404.1"/>
    <property type="molecule type" value="Genomic_DNA"/>
</dbReference>
<protein>
    <recommendedName>
        <fullName evidence="6">YkzI</fullName>
    </recommendedName>
</protein>
<name>A0A178TK53_9BACL</name>
<evidence type="ECO:0000256" key="1">
    <source>
        <dbReference type="SAM" id="Coils"/>
    </source>
</evidence>
<organism evidence="2 4">
    <name type="scientific">Anoxybacillus flavithermus</name>
    <dbReference type="NCBI Taxonomy" id="33934"/>
    <lineage>
        <taxon>Bacteria</taxon>
        <taxon>Bacillati</taxon>
        <taxon>Bacillota</taxon>
        <taxon>Bacilli</taxon>
        <taxon>Bacillales</taxon>
        <taxon>Anoxybacillaceae</taxon>
        <taxon>Anoxybacillus</taxon>
    </lineage>
</organism>
<proteinExistence type="predicted"/>
<dbReference type="OrthoDB" id="2828299at2"/>
<feature type="coiled-coil region" evidence="1">
    <location>
        <begin position="32"/>
        <end position="63"/>
    </location>
</feature>
<dbReference type="AlphaFoldDB" id="A0A178TK53"/>
<dbReference type="RefSeq" id="WP_004891291.1">
    <property type="nucleotide sequence ID" value="NZ_CP021838.1"/>
</dbReference>
<dbReference type="EMBL" id="SBBW01000005">
    <property type="protein sequence ID" value="RWU15834.1"/>
    <property type="molecule type" value="Genomic_DNA"/>
</dbReference>
<reference evidence="2 4" key="1">
    <citation type="submission" date="2016-03" db="EMBL/GenBank/DDBJ databases">
        <title>Spore heat resistance.</title>
        <authorList>
            <person name="Boekhorst J."/>
            <person name="Berendsen E.M."/>
            <person name="Wells-Bennik M.H."/>
            <person name="Kuipers O.P."/>
        </authorList>
    </citation>
    <scope>NUCLEOTIDE SEQUENCE [LARGE SCALE GENOMIC DNA]</scope>
    <source>
        <strain evidence="2 4">AF16</strain>
    </source>
</reference>
<evidence type="ECO:0000313" key="5">
    <source>
        <dbReference type="Proteomes" id="UP000286434"/>
    </source>
</evidence>
<gene>
    <name evidence="3" type="ORF">EA138_02710</name>
    <name evidence="2" type="ORF">TAF16_0714</name>
</gene>
<evidence type="ECO:0000313" key="3">
    <source>
        <dbReference type="EMBL" id="RWU15834.1"/>
    </source>
</evidence>
<sequence>MRKTADGFKKMDGERRIKVLKLEVDYELATLYEAMLENNEAKKNECKRKLERLRQELIRLSSK</sequence>
<keyword evidence="4" id="KW-1185">Reference proteome</keyword>
<evidence type="ECO:0000313" key="2">
    <source>
        <dbReference type="EMBL" id="OAO81404.1"/>
    </source>
</evidence>
<keyword evidence="1" id="KW-0175">Coiled coil</keyword>
<dbReference type="Proteomes" id="UP000078336">
    <property type="component" value="Unassembled WGS sequence"/>
</dbReference>
<evidence type="ECO:0008006" key="6">
    <source>
        <dbReference type="Google" id="ProtNLM"/>
    </source>
</evidence>
<dbReference type="PATRIC" id="fig|33934.7.peg.1115"/>